<evidence type="ECO:0000313" key="3">
    <source>
        <dbReference type="Proteomes" id="UP000004221"/>
    </source>
</evidence>
<keyword evidence="1" id="KW-0732">Signal</keyword>
<feature type="signal peptide" evidence="1">
    <location>
        <begin position="1"/>
        <end position="23"/>
    </location>
</feature>
<reference evidence="2 3" key="1">
    <citation type="journal article" date="2012" name="ISME J.">
        <title>Nitrification expanded: discovery, physiology and genomics of a nitrite-oxidizing bacterium from the phylum Chloroflexi.</title>
        <authorList>
            <person name="Sorokin D.Y."/>
            <person name="Lucker S."/>
            <person name="Vejmelkova D."/>
            <person name="Kostrikina N.A."/>
            <person name="Kleerebezem R."/>
            <person name="Rijpstra W.I."/>
            <person name="Damste J.S."/>
            <person name="Le Paslier D."/>
            <person name="Muyzer G."/>
            <person name="Wagner M."/>
            <person name="van Loosdrecht M.C."/>
            <person name="Daims H."/>
        </authorList>
    </citation>
    <scope>NUCLEOTIDE SEQUENCE [LARGE SCALE GENOMIC DNA]</scope>
    <source>
        <strain evidence="3">none</strain>
    </source>
</reference>
<keyword evidence="3" id="KW-1185">Reference proteome</keyword>
<dbReference type="AlphaFoldDB" id="I4EHY3"/>
<protein>
    <recommendedName>
        <fullName evidence="4">Lipoprotein</fullName>
    </recommendedName>
</protein>
<dbReference type="PROSITE" id="PS51257">
    <property type="entry name" value="PROKAR_LIPOPROTEIN"/>
    <property type="match status" value="1"/>
</dbReference>
<name>I4EHY3_9BACT</name>
<evidence type="ECO:0000313" key="2">
    <source>
        <dbReference type="EMBL" id="CCF84295.1"/>
    </source>
</evidence>
<organism evidence="2 3">
    <name type="scientific">Nitrolancea hollandica Lb</name>
    <dbReference type="NCBI Taxonomy" id="1129897"/>
    <lineage>
        <taxon>Bacteria</taxon>
        <taxon>Pseudomonadati</taxon>
        <taxon>Thermomicrobiota</taxon>
        <taxon>Thermomicrobia</taxon>
        <taxon>Sphaerobacterales</taxon>
        <taxon>Sphaerobacterineae</taxon>
        <taxon>Sphaerobacteraceae</taxon>
        <taxon>Nitrolancea</taxon>
    </lineage>
</organism>
<dbReference type="EMBL" id="CAGS01000259">
    <property type="protein sequence ID" value="CCF84295.1"/>
    <property type="molecule type" value="Genomic_DNA"/>
</dbReference>
<comment type="caution">
    <text evidence="2">The sequence shown here is derived from an EMBL/GenBank/DDBJ whole genome shotgun (WGS) entry which is preliminary data.</text>
</comment>
<proteinExistence type="predicted"/>
<feature type="chain" id="PRO_5003689188" description="Lipoprotein" evidence="1">
    <location>
        <begin position="24"/>
        <end position="175"/>
    </location>
</feature>
<evidence type="ECO:0000256" key="1">
    <source>
        <dbReference type="SAM" id="SignalP"/>
    </source>
</evidence>
<accession>I4EHY3</accession>
<gene>
    <name evidence="2" type="ORF">NITHO_3310012</name>
</gene>
<evidence type="ECO:0008006" key="4">
    <source>
        <dbReference type="Google" id="ProtNLM"/>
    </source>
</evidence>
<dbReference type="Proteomes" id="UP000004221">
    <property type="component" value="Unassembled WGS sequence"/>
</dbReference>
<sequence length="175" mass="18618">MIVIRQRLAGLILAIVLAGSLIACGGANTPPASSPPESSADTSGLAALATAGGSDYLTTVIKEHDDIAQSYNRFRGLMTNAQVTDTTWRTSVHLQLATWRQTYSEARKLTPPPELAGFHQKFLAGLEKFNSAADDITGSLEAESMDLSLFDSATVKLTDGIQLIQGAMPELGIQR</sequence>